<keyword evidence="2" id="KW-1185">Reference proteome</keyword>
<evidence type="ECO:0000313" key="2">
    <source>
        <dbReference type="Proteomes" id="UP001607302"/>
    </source>
</evidence>
<dbReference type="AlphaFoldDB" id="A0ABD2C7C6"/>
<name>A0ABD2C7C6_VESSQ</name>
<evidence type="ECO:0000313" key="1">
    <source>
        <dbReference type="EMBL" id="KAL2740223.1"/>
    </source>
</evidence>
<sequence length="79" mass="9209">MFYKNCLYKRRLGHQSFESRQATPMIAKGWRLERKDDMLRCNSKDLLSSNDLGVQGTFLVIGVLAYRSRVCGTVRYEET</sequence>
<proteinExistence type="predicted"/>
<dbReference type="Proteomes" id="UP001607302">
    <property type="component" value="Unassembled WGS sequence"/>
</dbReference>
<dbReference type="EMBL" id="JAUDFV010000020">
    <property type="protein sequence ID" value="KAL2740223.1"/>
    <property type="molecule type" value="Genomic_DNA"/>
</dbReference>
<gene>
    <name evidence="1" type="ORF">V1478_000364</name>
</gene>
<protein>
    <submittedName>
        <fullName evidence="1">Uncharacterized protein</fullName>
    </submittedName>
</protein>
<comment type="caution">
    <text evidence="1">The sequence shown here is derived from an EMBL/GenBank/DDBJ whole genome shotgun (WGS) entry which is preliminary data.</text>
</comment>
<organism evidence="1 2">
    <name type="scientific">Vespula squamosa</name>
    <name type="common">Southern yellow jacket</name>
    <name type="synonym">Wasp</name>
    <dbReference type="NCBI Taxonomy" id="30214"/>
    <lineage>
        <taxon>Eukaryota</taxon>
        <taxon>Metazoa</taxon>
        <taxon>Ecdysozoa</taxon>
        <taxon>Arthropoda</taxon>
        <taxon>Hexapoda</taxon>
        <taxon>Insecta</taxon>
        <taxon>Pterygota</taxon>
        <taxon>Neoptera</taxon>
        <taxon>Endopterygota</taxon>
        <taxon>Hymenoptera</taxon>
        <taxon>Apocrita</taxon>
        <taxon>Aculeata</taxon>
        <taxon>Vespoidea</taxon>
        <taxon>Vespidae</taxon>
        <taxon>Vespinae</taxon>
        <taxon>Vespula</taxon>
    </lineage>
</organism>
<accession>A0ABD2C7C6</accession>
<reference evidence="1 2" key="1">
    <citation type="journal article" date="2024" name="Ann. Entomol. Soc. Am.">
        <title>Genomic analyses of the southern and eastern yellowjacket wasps (Hymenoptera: Vespidae) reveal evolutionary signatures of social life.</title>
        <authorList>
            <person name="Catto M.A."/>
            <person name="Caine P.B."/>
            <person name="Orr S.E."/>
            <person name="Hunt B.G."/>
            <person name="Goodisman M.A.D."/>
        </authorList>
    </citation>
    <scope>NUCLEOTIDE SEQUENCE [LARGE SCALE GENOMIC DNA]</scope>
    <source>
        <strain evidence="1">233</strain>
        <tissue evidence="1">Head and thorax</tissue>
    </source>
</reference>